<keyword evidence="6" id="KW-1003">Cell membrane</keyword>
<dbReference type="InterPro" id="IPR051328">
    <property type="entry name" value="T7SS_ABC-Transporter"/>
</dbReference>
<evidence type="ECO:0000256" key="3">
    <source>
        <dbReference type="ARBA" id="ARBA00022989"/>
    </source>
</evidence>
<dbReference type="AlphaFoldDB" id="A0A543J0B3"/>
<dbReference type="OrthoDB" id="9255971at2"/>
<organism evidence="8 9">
    <name type="scientific">Thermopolyspora flexuosa</name>
    <dbReference type="NCBI Taxonomy" id="103836"/>
    <lineage>
        <taxon>Bacteria</taxon>
        <taxon>Bacillati</taxon>
        <taxon>Actinomycetota</taxon>
        <taxon>Actinomycetes</taxon>
        <taxon>Streptosporangiales</taxon>
        <taxon>Streptosporangiaceae</taxon>
        <taxon>Thermopolyspora</taxon>
    </lineage>
</organism>
<evidence type="ECO:0000256" key="1">
    <source>
        <dbReference type="ARBA" id="ARBA00004141"/>
    </source>
</evidence>
<feature type="transmembrane region" description="Helical" evidence="6">
    <location>
        <begin position="164"/>
        <end position="185"/>
    </location>
</feature>
<keyword evidence="9" id="KW-1185">Reference proteome</keyword>
<name>A0A543J0B3_9ACTN</name>
<dbReference type="Proteomes" id="UP000319213">
    <property type="component" value="Unassembled WGS sequence"/>
</dbReference>
<comment type="similarity">
    <text evidence="6">Belongs to the ABC-2 integral membrane protein family.</text>
</comment>
<feature type="transmembrane region" description="Helical" evidence="6">
    <location>
        <begin position="93"/>
        <end position="118"/>
    </location>
</feature>
<dbReference type="PROSITE" id="PS51012">
    <property type="entry name" value="ABC_TM2"/>
    <property type="match status" value="1"/>
</dbReference>
<comment type="subcellular location">
    <subcellularLocation>
        <location evidence="6">Cell membrane</location>
        <topology evidence="6">Multi-pass membrane protein</topology>
    </subcellularLocation>
    <subcellularLocation>
        <location evidence="1">Membrane</location>
        <topology evidence="1">Multi-pass membrane protein</topology>
    </subcellularLocation>
</comment>
<dbReference type="RefSeq" id="WP_142260167.1">
    <property type="nucleotide sequence ID" value="NZ_BMPV01000001.1"/>
</dbReference>
<reference evidence="8 9" key="1">
    <citation type="submission" date="2019-06" db="EMBL/GenBank/DDBJ databases">
        <title>Sequencing the genomes of 1000 actinobacteria strains.</title>
        <authorList>
            <person name="Klenk H.-P."/>
        </authorList>
    </citation>
    <scope>NUCLEOTIDE SEQUENCE [LARGE SCALE GENOMIC DNA]</scope>
    <source>
        <strain evidence="8 9">DSM 43186</strain>
    </source>
</reference>
<gene>
    <name evidence="8" type="ORF">FHX40_2993</name>
</gene>
<protein>
    <recommendedName>
        <fullName evidence="6">Transport permease protein</fullName>
    </recommendedName>
</protein>
<dbReference type="GO" id="GO:0140359">
    <property type="term" value="F:ABC-type transporter activity"/>
    <property type="evidence" value="ECO:0007669"/>
    <property type="project" value="InterPro"/>
</dbReference>
<feature type="transmembrane region" description="Helical" evidence="6">
    <location>
        <begin position="21"/>
        <end position="39"/>
    </location>
</feature>
<feature type="transmembrane region" description="Helical" evidence="6">
    <location>
        <begin position="213"/>
        <end position="236"/>
    </location>
</feature>
<proteinExistence type="inferred from homology"/>
<dbReference type="GO" id="GO:0043190">
    <property type="term" value="C:ATP-binding cassette (ABC) transporter complex"/>
    <property type="evidence" value="ECO:0007669"/>
    <property type="project" value="InterPro"/>
</dbReference>
<feature type="domain" description="ABC transmembrane type-2" evidence="7">
    <location>
        <begin position="15"/>
        <end position="239"/>
    </location>
</feature>
<keyword evidence="3 6" id="KW-1133">Transmembrane helix</keyword>
<keyword evidence="2 6" id="KW-0812">Transmembrane</keyword>
<keyword evidence="5" id="KW-0046">Antibiotic resistance</keyword>
<dbReference type="InterPro" id="IPR000412">
    <property type="entry name" value="ABC_2_transport"/>
</dbReference>
<dbReference type="PANTHER" id="PTHR43077">
    <property type="entry name" value="TRANSPORT PERMEASE YVFS-RELATED"/>
    <property type="match status" value="1"/>
</dbReference>
<feature type="transmembrane region" description="Helical" evidence="6">
    <location>
        <begin position="124"/>
        <end position="152"/>
    </location>
</feature>
<dbReference type="GO" id="GO:0046677">
    <property type="term" value="P:response to antibiotic"/>
    <property type="evidence" value="ECO:0007669"/>
    <property type="project" value="UniProtKB-KW"/>
</dbReference>
<accession>A0A543J0B3</accession>
<feature type="transmembrane region" description="Helical" evidence="6">
    <location>
        <begin position="51"/>
        <end position="72"/>
    </location>
</feature>
<evidence type="ECO:0000259" key="7">
    <source>
        <dbReference type="PROSITE" id="PS51012"/>
    </source>
</evidence>
<comment type="caution">
    <text evidence="8">The sequence shown here is derived from an EMBL/GenBank/DDBJ whole genome shotgun (WGS) entry which is preliminary data.</text>
</comment>
<keyword evidence="4 6" id="KW-0472">Membrane</keyword>
<dbReference type="InterPro" id="IPR047817">
    <property type="entry name" value="ABC2_TM_bact-type"/>
</dbReference>
<evidence type="ECO:0000256" key="2">
    <source>
        <dbReference type="ARBA" id="ARBA00022692"/>
    </source>
</evidence>
<evidence type="ECO:0000256" key="6">
    <source>
        <dbReference type="RuleBase" id="RU361157"/>
    </source>
</evidence>
<evidence type="ECO:0000256" key="4">
    <source>
        <dbReference type="ARBA" id="ARBA00023136"/>
    </source>
</evidence>
<dbReference type="Pfam" id="PF01061">
    <property type="entry name" value="ABC2_membrane"/>
    <property type="match status" value="1"/>
</dbReference>
<dbReference type="InterPro" id="IPR013525">
    <property type="entry name" value="ABC2_TM"/>
</dbReference>
<evidence type="ECO:0000313" key="9">
    <source>
        <dbReference type="Proteomes" id="UP000319213"/>
    </source>
</evidence>
<keyword evidence="6" id="KW-0813">Transport</keyword>
<dbReference type="PANTHER" id="PTHR43077:SF10">
    <property type="entry name" value="TRANSPORT PERMEASE PROTEIN"/>
    <property type="match status" value="1"/>
</dbReference>
<dbReference type="EMBL" id="VFPQ01000001">
    <property type="protein sequence ID" value="TQM76261.1"/>
    <property type="molecule type" value="Genomic_DNA"/>
</dbReference>
<evidence type="ECO:0000256" key="5">
    <source>
        <dbReference type="ARBA" id="ARBA00023251"/>
    </source>
</evidence>
<dbReference type="PIRSF" id="PIRSF006648">
    <property type="entry name" value="DrrB"/>
    <property type="match status" value="1"/>
</dbReference>
<evidence type="ECO:0000313" key="8">
    <source>
        <dbReference type="EMBL" id="TQM76261.1"/>
    </source>
</evidence>
<sequence length="241" mass="25552">MTALILARHYLRATFRSKLSVLFSAIQPIMFLVLFGPLFDRSGVGSWDVLVPGLLVQLALMSAGLAGFGIFIDRRFGVLERLRVTPAGRTSLLLGRVLRDVVVLLVQSALLLALGWALGLRAPLAGVLLGLALLVVLATGLASLSYAIALVMPDELFPPVASTAVVPLMLLSGALLPMSLAPPWLDVLSRLTPFRYVVEALRAFFSGSYGGAAVAWGVLAGLALLVIGVALGTRLFHRENA</sequence>